<dbReference type="BioCyc" id="JESP1508404:G14D9-13139-MONOMER"/>
<dbReference type="AlphaFoldDB" id="A0A0B5AX79"/>
<dbReference type="Proteomes" id="UP000031449">
    <property type="component" value="Plasmid unnamed"/>
</dbReference>
<name>A0A0B5AX79_9BACL</name>
<organism evidence="1 2">
    <name type="scientific">Jeotgalibacillus malaysiensis</name>
    <dbReference type="NCBI Taxonomy" id="1508404"/>
    <lineage>
        <taxon>Bacteria</taxon>
        <taxon>Bacillati</taxon>
        <taxon>Bacillota</taxon>
        <taxon>Bacilli</taxon>
        <taxon>Bacillales</taxon>
        <taxon>Caryophanaceae</taxon>
        <taxon>Jeotgalibacillus</taxon>
    </lineage>
</organism>
<accession>A0A0B5AX79</accession>
<dbReference type="HOGENOM" id="CLU_1500675_0_0_9"/>
<dbReference type="Pfam" id="PF09962">
    <property type="entry name" value="DUF2196"/>
    <property type="match status" value="1"/>
</dbReference>
<dbReference type="InterPro" id="IPR019240">
    <property type="entry name" value="DUF2196"/>
</dbReference>
<evidence type="ECO:0000313" key="2">
    <source>
        <dbReference type="Proteomes" id="UP000031449"/>
    </source>
</evidence>
<reference evidence="1 2" key="1">
    <citation type="submission" date="2014-08" db="EMBL/GenBank/DDBJ databases">
        <title>Complete genome of a marine bacteria Jeotgalibacillus malaysiensis.</title>
        <authorList>
            <person name="Yaakop A.S."/>
            <person name="Chan K.-G."/>
            <person name="Goh K.M."/>
        </authorList>
    </citation>
    <scope>NUCLEOTIDE SEQUENCE [LARGE SCALE GENOMIC DNA]</scope>
    <source>
        <strain evidence="1 2">D5</strain>
        <plasmid evidence="2">Plasmid</plasmid>
    </source>
</reference>
<dbReference type="OrthoDB" id="2989164at2"/>
<protein>
    <submittedName>
        <fullName evidence="1">Uncharacterized protein</fullName>
    </submittedName>
</protein>
<dbReference type="EMBL" id="CP009417">
    <property type="protein sequence ID" value="AJD93173.1"/>
    <property type="molecule type" value="Genomic_DNA"/>
</dbReference>
<geneLocation type="plasmid" evidence="2"/>
<keyword evidence="2" id="KW-1185">Reference proteome</keyword>
<proteinExistence type="predicted"/>
<evidence type="ECO:0000313" key="1">
    <source>
        <dbReference type="EMBL" id="AJD93173.1"/>
    </source>
</evidence>
<sequence>MSIDITMKKNFRPGMLVEIETEEDKVRDTVTRGVIVKVLSKGNQEKGIKVELDTGEVGRVYSVPTKDEMRRETFKFYNTFFFLPKIYSVWHKKEKKYYTLAYPSKSGHEKTAFLFTDKSEGERLMEMMNLSATEHMVKEINRKKFIDENFKTLEVDTYRIDLNRKLTADKLKELEQYFKNMR</sequence>
<gene>
    <name evidence="1" type="ORF">JMA_38550</name>
</gene>
<dbReference type="KEGG" id="jeo:JMA_38550"/>
<keyword evidence="1" id="KW-0614">Plasmid</keyword>